<evidence type="ECO:0000256" key="1">
    <source>
        <dbReference type="SAM" id="MobiDB-lite"/>
    </source>
</evidence>
<feature type="compositionally biased region" description="Low complexity" evidence="1">
    <location>
        <begin position="576"/>
        <end position="586"/>
    </location>
</feature>
<accession>A0A7S3QU99</accession>
<feature type="compositionally biased region" description="Low complexity" evidence="1">
    <location>
        <begin position="619"/>
        <end position="632"/>
    </location>
</feature>
<feature type="compositionally biased region" description="Low complexity" evidence="1">
    <location>
        <begin position="510"/>
        <end position="519"/>
    </location>
</feature>
<gene>
    <name evidence="2" type="ORF">DTER00134_LOCUS7609</name>
</gene>
<feature type="region of interest" description="Disordered" evidence="1">
    <location>
        <begin position="63"/>
        <end position="194"/>
    </location>
</feature>
<dbReference type="AlphaFoldDB" id="A0A7S3QU99"/>
<feature type="compositionally biased region" description="Polar residues" evidence="1">
    <location>
        <begin position="753"/>
        <end position="763"/>
    </location>
</feature>
<feature type="compositionally biased region" description="Low complexity" evidence="1">
    <location>
        <begin position="244"/>
        <end position="253"/>
    </location>
</feature>
<name>A0A7S3QU99_DUNTE</name>
<feature type="compositionally biased region" description="Low complexity" evidence="1">
    <location>
        <begin position="741"/>
        <end position="752"/>
    </location>
</feature>
<evidence type="ECO:0000313" key="2">
    <source>
        <dbReference type="EMBL" id="CAE0492536.1"/>
    </source>
</evidence>
<organism evidence="2">
    <name type="scientific">Dunaliella tertiolecta</name>
    <name type="common">Green alga</name>
    <dbReference type="NCBI Taxonomy" id="3047"/>
    <lineage>
        <taxon>Eukaryota</taxon>
        <taxon>Viridiplantae</taxon>
        <taxon>Chlorophyta</taxon>
        <taxon>core chlorophytes</taxon>
        <taxon>Chlorophyceae</taxon>
        <taxon>CS clade</taxon>
        <taxon>Chlamydomonadales</taxon>
        <taxon>Dunaliellaceae</taxon>
        <taxon>Dunaliella</taxon>
    </lineage>
</organism>
<feature type="compositionally biased region" description="Pro residues" evidence="1">
    <location>
        <begin position="293"/>
        <end position="307"/>
    </location>
</feature>
<dbReference type="EMBL" id="HBIP01013271">
    <property type="protein sequence ID" value="CAE0492536.1"/>
    <property type="molecule type" value="Transcribed_RNA"/>
</dbReference>
<feature type="compositionally biased region" description="Polar residues" evidence="1">
    <location>
        <begin position="1126"/>
        <end position="1140"/>
    </location>
</feature>
<feature type="region of interest" description="Disordered" evidence="1">
    <location>
        <begin position="1056"/>
        <end position="1140"/>
    </location>
</feature>
<feature type="compositionally biased region" description="Low complexity" evidence="1">
    <location>
        <begin position="792"/>
        <end position="809"/>
    </location>
</feature>
<reference evidence="2" key="1">
    <citation type="submission" date="2021-01" db="EMBL/GenBank/DDBJ databases">
        <authorList>
            <person name="Corre E."/>
            <person name="Pelletier E."/>
            <person name="Niang G."/>
            <person name="Scheremetjew M."/>
            <person name="Finn R."/>
            <person name="Kale V."/>
            <person name="Holt S."/>
            <person name="Cochrane G."/>
            <person name="Meng A."/>
            <person name="Brown T."/>
            <person name="Cohen L."/>
        </authorList>
    </citation>
    <scope>NUCLEOTIDE SEQUENCE</scope>
    <source>
        <strain evidence="2">CCMP1320</strain>
    </source>
</reference>
<feature type="compositionally biased region" description="Polar residues" evidence="1">
    <location>
        <begin position="268"/>
        <end position="281"/>
    </location>
</feature>
<feature type="compositionally biased region" description="Polar residues" evidence="1">
    <location>
        <begin position="861"/>
        <end position="883"/>
    </location>
</feature>
<feature type="compositionally biased region" description="Polar residues" evidence="1">
    <location>
        <begin position="674"/>
        <end position="683"/>
    </location>
</feature>
<feature type="region of interest" description="Disordered" evidence="1">
    <location>
        <begin position="495"/>
        <end position="949"/>
    </location>
</feature>
<feature type="compositionally biased region" description="Polar residues" evidence="1">
    <location>
        <begin position="810"/>
        <end position="839"/>
    </location>
</feature>
<proteinExistence type="predicted"/>
<feature type="compositionally biased region" description="Acidic residues" evidence="1">
    <location>
        <begin position="400"/>
        <end position="410"/>
    </location>
</feature>
<feature type="compositionally biased region" description="Basic and acidic residues" evidence="1">
    <location>
        <begin position="430"/>
        <end position="447"/>
    </location>
</feature>
<feature type="compositionally biased region" description="Polar residues" evidence="1">
    <location>
        <begin position="212"/>
        <end position="225"/>
    </location>
</feature>
<feature type="compositionally biased region" description="Low complexity" evidence="1">
    <location>
        <begin position="651"/>
        <end position="662"/>
    </location>
</feature>
<feature type="compositionally biased region" description="Polar residues" evidence="1">
    <location>
        <begin position="139"/>
        <end position="148"/>
    </location>
</feature>
<feature type="compositionally biased region" description="Acidic residues" evidence="1">
    <location>
        <begin position="169"/>
        <end position="192"/>
    </location>
</feature>
<feature type="compositionally biased region" description="Acidic residues" evidence="1">
    <location>
        <begin position="364"/>
        <end position="377"/>
    </location>
</feature>
<feature type="compositionally biased region" description="Gly residues" evidence="1">
    <location>
        <begin position="104"/>
        <end position="113"/>
    </location>
</feature>
<feature type="compositionally biased region" description="Basic and acidic residues" evidence="1">
    <location>
        <begin position="700"/>
        <end position="710"/>
    </location>
</feature>
<sequence length="1140" mass="117005">MDGAVSDDYLEDAPLTGNSVDIPVVVTDGPTVVRVVSADMGAGRGRDGALGGSRPPSALAYFSSAATGSTPGPPGLGRQASRPPSAYDPLAHAHARPYKMSGSSVGGAGGGSRGSRPSSGRCPWLQLPGHSEQECPASQAASLSSSFKRSLEGGGLPSPSSASGMQYEDIPDVPWEDGEESWTEAAEEDEAADPAYQGLTLASYMSKLVTTPASAAATSGLSGHQRQGGAALAAPPSPKPLHSPQPGITTATTPSPPPQSAWPSQAPHRSTQPAPTSSGQSPAPLPSMLGMPQPLPPPPQVPPPPPAGAAAGVDPLPSVPRTPSARALCVPEQGPSPWHQPLVNSPNGAPRNLAQLGSQQQLYQEEEEGEEGEEEAPDPQLPSDSDSLASLGAQVPRWQDDDEDTEEEGSIQEGLVREDDAGPIPAQAKSKPDGSEMWRKASIDGHPLKLIKSQPLERGPHSGSMGPLHTMPIVSSAAAALSNSLDLRPATASASYSLNPARRDPPFTPHSPSSSSSPQGSPPSSPQDLTPSAAHPTPPSHAHKLTHSHRHHHHHFREPSMSESGHVKEVDLGGLSSELFSYSSSSNKPSGRRQMPVPLQLQLEQADIKVHGLHGGDTGQSSPSSVQSTGPSAASFSRPQPASSSRERGDSSSASARPAASPSPAPDLAHPLSQGPSAVTGASTRDGAPPVAPLSSPGAPHHDHGADSRSRATQGLGGCSHDSNSKALPAGGSLQPPAPAHSPVHPSPSSTPLGTATATQRSGECSRAGNSRAGHLQPHATPSPTSPHLFKPSHPSLAPTTSPSSAAGAQHSTTASTSLPEGSASTREAQASYSLQQHAPQAPRELHPVRPPPRLAFDANGSVSTSSEAGPLLTRNQHSSSELSALLPHSPSAWAQRVAPPPRAISNPTDEATWAQGQQAGEPAAALAAAAAASMMRPVAPPPGGVRAVQSARPITRNGPAPDFSVWQGSIAQQLERPPSRQKPPPEALHLWSPEESRSTLMGLPAGPNPDLNSAYHSGPRLRARPHSAMVTLGGGGHGRSILSGAALKAQPANVPYGGMTGQHARLPTRERPPTRQRPPPMALLLEQHEEDAECTNRQGDGLEGGERGMSLGKKGARGGRGQGLSVASVQELSSDSSDE</sequence>
<feature type="compositionally biased region" description="Basic residues" evidence="1">
    <location>
        <begin position="541"/>
        <end position="556"/>
    </location>
</feature>
<feature type="region of interest" description="Disordered" evidence="1">
    <location>
        <begin position="212"/>
        <end position="470"/>
    </location>
</feature>
<feature type="region of interest" description="Disordered" evidence="1">
    <location>
        <begin position="1"/>
        <end position="21"/>
    </location>
</feature>
<feature type="compositionally biased region" description="Low complexity" evidence="1">
    <location>
        <begin position="915"/>
        <end position="938"/>
    </location>
</feature>
<protein>
    <submittedName>
        <fullName evidence="2">Uncharacterized protein</fullName>
    </submittedName>
</protein>
<feature type="compositionally biased region" description="Basic and acidic residues" evidence="1">
    <location>
        <begin position="557"/>
        <end position="571"/>
    </location>
</feature>